<evidence type="ECO:0000313" key="2">
    <source>
        <dbReference type="Proteomes" id="UP001457282"/>
    </source>
</evidence>
<accession>A0AAW1WYG4</accession>
<gene>
    <name evidence="1" type="ORF">M0R45_026141</name>
</gene>
<proteinExistence type="predicted"/>
<keyword evidence="2" id="KW-1185">Reference proteome</keyword>
<name>A0AAW1WYG4_RUBAR</name>
<protein>
    <recommendedName>
        <fullName evidence="3">MHC class I antigen</fullName>
    </recommendedName>
</protein>
<comment type="caution">
    <text evidence="1">The sequence shown here is derived from an EMBL/GenBank/DDBJ whole genome shotgun (WGS) entry which is preliminary data.</text>
</comment>
<evidence type="ECO:0008006" key="3">
    <source>
        <dbReference type="Google" id="ProtNLM"/>
    </source>
</evidence>
<dbReference type="EMBL" id="JBEDUW010000005">
    <property type="protein sequence ID" value="KAK9929031.1"/>
    <property type="molecule type" value="Genomic_DNA"/>
</dbReference>
<sequence length="70" mass="7610">MVAEIDAVKFCRRELGFRINGDDAASAWQMWTAEAAPMAGLHGKEWAEAAGLQLRRHLLGLDGDLADSTP</sequence>
<dbReference type="AlphaFoldDB" id="A0AAW1WYG4"/>
<reference evidence="1 2" key="1">
    <citation type="journal article" date="2023" name="G3 (Bethesda)">
        <title>A chromosome-length genome assembly and annotation of blackberry (Rubus argutus, cv. 'Hillquist').</title>
        <authorList>
            <person name="Bruna T."/>
            <person name="Aryal R."/>
            <person name="Dudchenko O."/>
            <person name="Sargent D.J."/>
            <person name="Mead D."/>
            <person name="Buti M."/>
            <person name="Cavallini A."/>
            <person name="Hytonen T."/>
            <person name="Andres J."/>
            <person name="Pham M."/>
            <person name="Weisz D."/>
            <person name="Mascagni F."/>
            <person name="Usai G."/>
            <person name="Natali L."/>
            <person name="Bassil N."/>
            <person name="Fernandez G.E."/>
            <person name="Lomsadze A."/>
            <person name="Armour M."/>
            <person name="Olukolu B."/>
            <person name="Poorten T."/>
            <person name="Britton C."/>
            <person name="Davik J."/>
            <person name="Ashrafi H."/>
            <person name="Aiden E.L."/>
            <person name="Borodovsky M."/>
            <person name="Worthington M."/>
        </authorList>
    </citation>
    <scope>NUCLEOTIDE SEQUENCE [LARGE SCALE GENOMIC DNA]</scope>
    <source>
        <strain evidence="1">PI 553951</strain>
    </source>
</reference>
<organism evidence="1 2">
    <name type="scientific">Rubus argutus</name>
    <name type="common">Southern blackberry</name>
    <dbReference type="NCBI Taxonomy" id="59490"/>
    <lineage>
        <taxon>Eukaryota</taxon>
        <taxon>Viridiplantae</taxon>
        <taxon>Streptophyta</taxon>
        <taxon>Embryophyta</taxon>
        <taxon>Tracheophyta</taxon>
        <taxon>Spermatophyta</taxon>
        <taxon>Magnoliopsida</taxon>
        <taxon>eudicotyledons</taxon>
        <taxon>Gunneridae</taxon>
        <taxon>Pentapetalae</taxon>
        <taxon>rosids</taxon>
        <taxon>fabids</taxon>
        <taxon>Rosales</taxon>
        <taxon>Rosaceae</taxon>
        <taxon>Rosoideae</taxon>
        <taxon>Rosoideae incertae sedis</taxon>
        <taxon>Rubus</taxon>
    </lineage>
</organism>
<evidence type="ECO:0000313" key="1">
    <source>
        <dbReference type="EMBL" id="KAK9929031.1"/>
    </source>
</evidence>
<dbReference type="Proteomes" id="UP001457282">
    <property type="component" value="Unassembled WGS sequence"/>
</dbReference>